<proteinExistence type="predicted"/>
<gene>
    <name evidence="2" type="ORF">Pcinc_038882</name>
</gene>
<name>A0AAE1BQW9_PETCI</name>
<evidence type="ECO:0000313" key="2">
    <source>
        <dbReference type="EMBL" id="KAK3854657.1"/>
    </source>
</evidence>
<feature type="compositionally biased region" description="Basic and acidic residues" evidence="1">
    <location>
        <begin position="169"/>
        <end position="185"/>
    </location>
</feature>
<sequence length="394" mass="46628">MMMLGKQVEYPRRKRKAKLGEIEESYFDPLFNPRRKLEGREEEEEEEGRGKGKGKGKVDDLFLYPFPSSSWREKEEVGEEGKEVHGFPHEWSKGDKKQDEKEVIQGDIEGGKGRRFSAEWRENETEEEVEKRRRRRRKETEEERRRETEVRELEERRKDTKQEEEEEEERRRKEIEEEEWRRKETQEEELEEEEWRRNKRGHTSTSHGRHKLRHGKRRRHRERNMQLLLLQSDFQDSRHQQQHPHSFQDSTFQNPALPYSFQNSRPQSLPHSFQDSTFQNPTLPHSFQDSTFQNPTLPHSFQDSKLKYSASSSSLQDSKLKYSSPSSSSFQDSSQLPGSPGSDTEGVGGGAGTVVDALQLKPQFRVPSRADDAPHTSHNTKQRQRNTRTHPCCW</sequence>
<evidence type="ECO:0000313" key="3">
    <source>
        <dbReference type="Proteomes" id="UP001286313"/>
    </source>
</evidence>
<keyword evidence="3" id="KW-1185">Reference proteome</keyword>
<feature type="compositionally biased region" description="Basic residues" evidence="1">
    <location>
        <begin position="378"/>
        <end position="388"/>
    </location>
</feature>
<dbReference type="AlphaFoldDB" id="A0AAE1BQW9"/>
<feature type="compositionally biased region" description="Low complexity" evidence="1">
    <location>
        <begin position="307"/>
        <end position="345"/>
    </location>
</feature>
<dbReference type="EMBL" id="JAWQEG010006498">
    <property type="protein sequence ID" value="KAK3854657.1"/>
    <property type="molecule type" value="Genomic_DNA"/>
</dbReference>
<feature type="compositionally biased region" description="Basic residues" evidence="1">
    <location>
        <begin position="197"/>
        <end position="222"/>
    </location>
</feature>
<protein>
    <submittedName>
        <fullName evidence="2">Uncharacterized protein</fullName>
    </submittedName>
</protein>
<organism evidence="2 3">
    <name type="scientific">Petrolisthes cinctipes</name>
    <name type="common">Flat porcelain crab</name>
    <dbReference type="NCBI Taxonomy" id="88211"/>
    <lineage>
        <taxon>Eukaryota</taxon>
        <taxon>Metazoa</taxon>
        <taxon>Ecdysozoa</taxon>
        <taxon>Arthropoda</taxon>
        <taxon>Crustacea</taxon>
        <taxon>Multicrustacea</taxon>
        <taxon>Malacostraca</taxon>
        <taxon>Eumalacostraca</taxon>
        <taxon>Eucarida</taxon>
        <taxon>Decapoda</taxon>
        <taxon>Pleocyemata</taxon>
        <taxon>Anomura</taxon>
        <taxon>Galatheoidea</taxon>
        <taxon>Porcellanidae</taxon>
        <taxon>Petrolisthes</taxon>
    </lineage>
</organism>
<accession>A0AAE1BQW9</accession>
<feature type="region of interest" description="Disordered" evidence="1">
    <location>
        <begin position="33"/>
        <end position="394"/>
    </location>
</feature>
<evidence type="ECO:0000256" key="1">
    <source>
        <dbReference type="SAM" id="MobiDB-lite"/>
    </source>
</evidence>
<reference evidence="2" key="1">
    <citation type="submission" date="2023-10" db="EMBL/GenBank/DDBJ databases">
        <title>Genome assemblies of two species of porcelain crab, Petrolisthes cinctipes and Petrolisthes manimaculis (Anomura: Porcellanidae).</title>
        <authorList>
            <person name="Angst P."/>
        </authorList>
    </citation>
    <scope>NUCLEOTIDE SEQUENCE</scope>
    <source>
        <strain evidence="2">PB745_01</strain>
        <tissue evidence="2">Gill</tissue>
    </source>
</reference>
<comment type="caution">
    <text evidence="2">The sequence shown here is derived from an EMBL/GenBank/DDBJ whole genome shotgun (WGS) entry which is preliminary data.</text>
</comment>
<feature type="compositionally biased region" description="Basic and acidic residues" evidence="1">
    <location>
        <begin position="71"/>
        <end position="123"/>
    </location>
</feature>
<feature type="compositionally biased region" description="Polar residues" evidence="1">
    <location>
        <begin position="243"/>
        <end position="301"/>
    </location>
</feature>
<dbReference type="Proteomes" id="UP001286313">
    <property type="component" value="Unassembled WGS sequence"/>
</dbReference>
<feature type="compositionally biased region" description="Basic and acidic residues" evidence="1">
    <location>
        <begin position="138"/>
        <end position="161"/>
    </location>
</feature>